<name>A0ABS9HQH6_9GAMM</name>
<comment type="caution">
    <text evidence="1">The sequence shown here is derived from an EMBL/GenBank/DDBJ whole genome shotgun (WGS) entry which is preliminary data.</text>
</comment>
<reference evidence="1 2" key="3">
    <citation type="submission" date="2022-01" db="EMBL/GenBank/DDBJ databases">
        <authorList>
            <person name="Zhou L.Y."/>
        </authorList>
    </citation>
    <scope>NUCLEOTIDE SEQUENCE [LARGE SCALE GENOMIC DNA]</scope>
    <source>
        <strain evidence="1 2">TLK-CK17</strain>
    </source>
</reference>
<dbReference type="InterPro" id="IPR036567">
    <property type="entry name" value="RHF-like"/>
</dbReference>
<keyword evidence="2" id="KW-1185">Reference proteome</keyword>
<dbReference type="RefSeq" id="WP_237052747.1">
    <property type="nucleotide sequence ID" value="NZ_JAKJPO010000001.1"/>
</dbReference>
<gene>
    <name evidence="1" type="ORF">L3V18_00930</name>
</gene>
<organism evidence="1 2">
    <name type="scientific">Marilutibacter chinensis</name>
    <dbReference type="NCBI Taxonomy" id="2912247"/>
    <lineage>
        <taxon>Bacteria</taxon>
        <taxon>Pseudomonadati</taxon>
        <taxon>Pseudomonadota</taxon>
        <taxon>Gammaproteobacteria</taxon>
        <taxon>Lysobacterales</taxon>
        <taxon>Lysobacteraceae</taxon>
        <taxon>Marilutibacter</taxon>
    </lineage>
</organism>
<evidence type="ECO:0000313" key="1">
    <source>
        <dbReference type="EMBL" id="MCF7220357.1"/>
    </source>
</evidence>
<dbReference type="EMBL" id="JAKJPO010000001">
    <property type="protein sequence ID" value="MCF7220357.1"/>
    <property type="molecule type" value="Genomic_DNA"/>
</dbReference>
<dbReference type="Proteomes" id="UP001430796">
    <property type="component" value="Unassembled WGS sequence"/>
</dbReference>
<evidence type="ECO:0000313" key="2">
    <source>
        <dbReference type="Proteomes" id="UP001430796"/>
    </source>
</evidence>
<accession>A0ABS9HQH6</accession>
<reference evidence="1 2" key="2">
    <citation type="submission" date="2022-01" db="EMBL/GenBank/DDBJ databases">
        <title>Lysobacter chinensis sp. nov., a bacterium isolated from cow dung compost.</title>
        <authorList>
            <person name="Liu Y."/>
        </authorList>
    </citation>
    <scope>NUCLEOTIDE SEQUENCE [LARGE SCALE GENOMIC DNA]</scope>
    <source>
        <strain evidence="1 2">TLK-CK17</strain>
    </source>
</reference>
<proteinExistence type="predicted"/>
<protein>
    <submittedName>
        <fullName evidence="1">Uncharacterized protein</fullName>
    </submittedName>
</protein>
<sequence length="174" mass="19184">MRDQDLLPRPGPDPESARLLTWIKIPPSSLAMLRTSQQRNPAMQLHIAVNFFGMPPSTLLRADIEGQACHLLRYVPGLQSCLVTISRDVRHRRHDRYLVRISTDIPGQVVQIARSGGGSRGREGLYETVDHAFGALRKRLQESTVSAVTAPASRSTVFIDAGSPPDGDEPLEKP</sequence>
<dbReference type="SUPFAM" id="SSF69754">
    <property type="entry name" value="Ribosome binding protein Y (YfiA homologue)"/>
    <property type="match status" value="1"/>
</dbReference>
<reference evidence="2" key="1">
    <citation type="submission" date="2022-01" db="EMBL/GenBank/DDBJ databases">
        <title>Lysobacter chinensis sp. nov., a bacterium isolated from cow dung compost.</title>
        <authorList>
            <person name="Zhou L.Y."/>
        </authorList>
    </citation>
    <scope>NUCLEOTIDE SEQUENCE [LARGE SCALE GENOMIC DNA]</scope>
    <source>
        <strain evidence="2">TLK-CK17</strain>
    </source>
</reference>
<dbReference type="Gene3D" id="3.30.160.100">
    <property type="entry name" value="Ribosome hibernation promotion factor-like"/>
    <property type="match status" value="1"/>
</dbReference>